<keyword evidence="16" id="KW-1185">Reference proteome</keyword>
<feature type="domain" description="CARD" evidence="13">
    <location>
        <begin position="1"/>
        <end position="88"/>
    </location>
</feature>
<keyword evidence="4" id="KW-0399">Innate immunity</keyword>
<dbReference type="Proteomes" id="UP000002494">
    <property type="component" value="Chromosome 6"/>
</dbReference>
<dbReference type="Pfam" id="PF05729">
    <property type="entry name" value="NACHT"/>
    <property type="match status" value="1"/>
</dbReference>
<dbReference type="InterPro" id="IPR001315">
    <property type="entry name" value="CARD"/>
</dbReference>
<reference evidence="15" key="3">
    <citation type="submission" date="2025-09" db="UniProtKB">
        <authorList>
            <consortium name="Ensembl"/>
        </authorList>
    </citation>
    <scope>IDENTIFICATION</scope>
    <source>
        <strain evidence="15">Brown Norway</strain>
    </source>
</reference>
<evidence type="ECO:0000259" key="13">
    <source>
        <dbReference type="PROSITE" id="PS50209"/>
    </source>
</evidence>
<evidence type="ECO:0000256" key="3">
    <source>
        <dbReference type="ARBA" id="ARBA00022490"/>
    </source>
</evidence>
<dbReference type="Pfam" id="PF00619">
    <property type="entry name" value="CARD"/>
    <property type="match status" value="1"/>
</dbReference>
<keyword evidence="6" id="KW-0053">Apoptosis</keyword>
<dbReference type="PANTHER" id="PTHR47688:SF1">
    <property type="entry name" value="NLR FAMILY CARD DOMAIN-CONTAINING PROTEIN 4"/>
    <property type="match status" value="1"/>
</dbReference>
<dbReference type="Pfam" id="PF22524">
    <property type="entry name" value="WHD_Nlrc4"/>
    <property type="match status" value="1"/>
</dbReference>
<evidence type="ECO:0000256" key="6">
    <source>
        <dbReference type="ARBA" id="ARBA00022703"/>
    </source>
</evidence>
<evidence type="ECO:0000259" key="14">
    <source>
        <dbReference type="PROSITE" id="PS50837"/>
    </source>
</evidence>
<organism evidence="15 16">
    <name type="scientific">Rattus norvegicus</name>
    <name type="common">Rat</name>
    <dbReference type="NCBI Taxonomy" id="10116"/>
    <lineage>
        <taxon>Eukaryota</taxon>
        <taxon>Metazoa</taxon>
        <taxon>Chordata</taxon>
        <taxon>Craniata</taxon>
        <taxon>Vertebrata</taxon>
        <taxon>Euteleostomi</taxon>
        <taxon>Mammalia</taxon>
        <taxon>Eutheria</taxon>
        <taxon>Euarchontoglires</taxon>
        <taxon>Glires</taxon>
        <taxon>Rodentia</taxon>
        <taxon>Myomorpha</taxon>
        <taxon>Muroidea</taxon>
        <taxon>Muridae</taxon>
        <taxon>Murinae</taxon>
        <taxon>Rattus</taxon>
    </lineage>
</organism>
<name>A0ABK0LUM3_RAT</name>
<protein>
    <recommendedName>
        <fullName evidence="2">NLR family CARD domain-containing protein 4</fullName>
    </recommendedName>
    <alternativeName>
        <fullName evidence="12">Ice protease-activating factor</fullName>
    </alternativeName>
</protein>
<dbReference type="Gene3D" id="3.40.50.300">
    <property type="entry name" value="P-loop containing nucleotide triphosphate hydrolases"/>
    <property type="match status" value="1"/>
</dbReference>
<evidence type="ECO:0000256" key="1">
    <source>
        <dbReference type="ARBA" id="ARBA00004514"/>
    </source>
</evidence>
<evidence type="ECO:0000313" key="16">
    <source>
        <dbReference type="Proteomes" id="UP000002494"/>
    </source>
</evidence>
<dbReference type="PROSITE" id="PS50209">
    <property type="entry name" value="CARD"/>
    <property type="match status" value="1"/>
</dbReference>
<proteinExistence type="predicted"/>
<dbReference type="Ensembl" id="ENSRNOT00000171847.1">
    <property type="protein sequence ID" value="ENSRNOP00000109849.1"/>
    <property type="gene ID" value="ENSRNOG00000005810.9"/>
</dbReference>
<evidence type="ECO:0000256" key="4">
    <source>
        <dbReference type="ARBA" id="ARBA00022588"/>
    </source>
</evidence>
<keyword evidence="9" id="KW-0067">ATP-binding</keyword>
<dbReference type="PANTHER" id="PTHR47688">
    <property type="entry name" value="NLR FAMILY CARD DOMAIN-CONTAINING PROTEIN 4"/>
    <property type="match status" value="1"/>
</dbReference>
<dbReference type="Gene3D" id="1.10.533.10">
    <property type="entry name" value="Death Domain, Fas"/>
    <property type="match status" value="1"/>
</dbReference>
<evidence type="ECO:0000256" key="10">
    <source>
        <dbReference type="ARBA" id="ARBA00022859"/>
    </source>
</evidence>
<evidence type="ECO:0000256" key="2">
    <source>
        <dbReference type="ARBA" id="ARBA00015338"/>
    </source>
</evidence>
<dbReference type="Gene3D" id="1.10.1900.50">
    <property type="match status" value="1"/>
</dbReference>
<dbReference type="GeneTree" id="ENSGT00940000161744"/>
<dbReference type="Gene3D" id="3.80.10.10">
    <property type="entry name" value="Ribonuclease Inhibitor"/>
    <property type="match status" value="2"/>
</dbReference>
<dbReference type="SUPFAM" id="SSF52047">
    <property type="entry name" value="RNI-like"/>
    <property type="match status" value="1"/>
</dbReference>
<evidence type="ECO:0000313" key="15">
    <source>
        <dbReference type="Ensembl" id="ENSRNOP00000109849.1"/>
    </source>
</evidence>
<keyword evidence="11" id="KW-0395">Inflammatory response</keyword>
<dbReference type="InterPro" id="IPR042220">
    <property type="entry name" value="NLRC4"/>
</dbReference>
<keyword evidence="8" id="KW-0547">Nucleotide-binding</keyword>
<keyword evidence="3" id="KW-0963">Cytoplasm</keyword>
<comment type="subcellular location">
    <subcellularLocation>
        <location evidence="1">Cytoplasm</location>
        <location evidence="1">Cytosol</location>
    </subcellularLocation>
</comment>
<evidence type="ECO:0000256" key="5">
    <source>
        <dbReference type="ARBA" id="ARBA00022614"/>
    </source>
</evidence>
<dbReference type="InterPro" id="IPR007111">
    <property type="entry name" value="NACHT_NTPase"/>
</dbReference>
<keyword evidence="5" id="KW-0433">Leucine-rich repeat</keyword>
<evidence type="ECO:0000256" key="11">
    <source>
        <dbReference type="ARBA" id="ARBA00023198"/>
    </source>
</evidence>
<gene>
    <name evidence="15" type="primary">Nlrc4</name>
</gene>
<dbReference type="InterPro" id="IPR027417">
    <property type="entry name" value="P-loop_NTPase"/>
</dbReference>
<evidence type="ECO:0000256" key="8">
    <source>
        <dbReference type="ARBA" id="ARBA00022741"/>
    </source>
</evidence>
<sequence>MNFIKENSQALIQRMGIVVIKQICDDLFALNVLNGEEVAIICSHRVEQDAARDIVHMILKKGSAACNLFLKSLENWNYPVYQDLTGHSLFHQNLEEDLDVLAQSLKDLYNSPVFKNFFPLGEDIDIIFNLQITFTEPVLWRKDHRHHRVEQMTLGSLLEALKSPCLIEGESGKGKSTLLQKIAMLWASGMCPALNQFKLVFFIRLSSARGGLFETLYDQLVNIPDSISKPTFRALLLKLHKKVLFLLDAYNEFHPQNCPEIEALVKENHRFKNMVIVTTTTECLRHIRHVGALTVEVGDMTEDSARVLIREVLINELAEGLLFQMQESRCLRNLMRTPLFVVITCAIQMGSEEFQAHTQTMLFQTFYDLLIQKNRRRHSGGTSGDFVRSLDYCGDLALEGVFSHKFDFELEDVCSMNEDVLVRTGLLCKYTAQRLRPTYKFFHKSFQEYTAGRRLSSLLKSREPEEVSKGNSYLKKMVSISDITSLYGNLLLYTCGSSTEATRAIMRHLAMVCEHGSLQGLSVTKRPLWRQESIQNLRNTTEQDVLKAINVNSFVECGINLFSESISKSELSQEFEAFFQGKSLYINSENIPDYLFDFFKYLPNCVSALDFVKLDFYGRATVSQDKTGENSSGVHTEGPSTYIPSRAVSLFFNWMQKFKTLEVTLRDISKLNKQDIKYLGKIFSSASNLKLYIKRCAAVAGRLSSVLRTCKNIHSLMVEASPLTTEDEQYITSVTDLQNLSIHDLHTQRLPGGLADSLGNLKNLLKLILDDIRLNEEDAKSLAQNLHNLVKLSVLDMSENYLEKAGSEALQGLIGRLGVLEQLSALMLPWCWDAYISLPNLLKQLEGTPGLVKLGLKNWRLRDEEIRSFGEFLEMNPLRDLQQLDLAGHGVSSDGWLSFMDVFENLKQLVFFDFGTEEFLPDAALVRKLGQVLSKLTLLQEARLTGWELDDYDISVIKGTFKLVTA</sequence>
<evidence type="ECO:0000256" key="9">
    <source>
        <dbReference type="ARBA" id="ARBA00022840"/>
    </source>
</evidence>
<dbReference type="SUPFAM" id="SSF47986">
    <property type="entry name" value="DEATH domain"/>
    <property type="match status" value="1"/>
</dbReference>
<evidence type="ECO:0000256" key="12">
    <source>
        <dbReference type="ARBA" id="ARBA00030378"/>
    </source>
</evidence>
<dbReference type="PROSITE" id="PS50837">
    <property type="entry name" value="NACHT"/>
    <property type="match status" value="1"/>
</dbReference>
<reference evidence="15" key="2">
    <citation type="submission" date="2025-08" db="UniProtKB">
        <authorList>
            <consortium name="Ensembl"/>
        </authorList>
    </citation>
    <scope>IDENTIFICATION</scope>
    <source>
        <strain evidence="15">Brown Norway</strain>
    </source>
</reference>
<accession>A0ABK0LUM3</accession>
<reference evidence="15" key="1">
    <citation type="submission" date="2024-01" db="EMBL/GenBank/DDBJ databases">
        <title>GRCr8: a new rat reference genome assembly contstructed from accurate long reads and long range scaffolding.</title>
        <authorList>
            <person name="Doris P.A."/>
            <person name="Kalbfleisch T."/>
            <person name="Li K."/>
            <person name="Howe K."/>
            <person name="Wood J."/>
        </authorList>
    </citation>
    <scope>NUCLEOTIDE SEQUENCE [LARGE SCALE GENOMIC DNA]</scope>
    <source>
        <strain evidence="15">Brown Norway</strain>
    </source>
</reference>
<dbReference type="SUPFAM" id="SSF52540">
    <property type="entry name" value="P-loop containing nucleoside triphosphate hydrolases"/>
    <property type="match status" value="1"/>
</dbReference>
<feature type="domain" description="NACHT" evidence="14">
    <location>
        <begin position="163"/>
        <end position="252"/>
    </location>
</feature>
<dbReference type="InterPro" id="IPR011029">
    <property type="entry name" value="DEATH-like_dom_sf"/>
</dbReference>
<keyword evidence="7" id="KW-0677">Repeat</keyword>
<dbReference type="CDD" id="cd01671">
    <property type="entry name" value="CARD"/>
    <property type="match status" value="1"/>
</dbReference>
<dbReference type="Pfam" id="PF17889">
    <property type="entry name" value="NLRC4_HD"/>
    <property type="match status" value="1"/>
</dbReference>
<dbReference type="InterPro" id="IPR053882">
    <property type="entry name" value="Nlrc4-like_WHD"/>
</dbReference>
<evidence type="ECO:0000256" key="7">
    <source>
        <dbReference type="ARBA" id="ARBA00022737"/>
    </source>
</evidence>
<dbReference type="InterPro" id="IPR040535">
    <property type="entry name" value="NLRC4_HD"/>
</dbReference>
<keyword evidence="10" id="KW-0391">Immunity</keyword>
<dbReference type="InterPro" id="IPR032675">
    <property type="entry name" value="LRR_dom_sf"/>
</dbReference>
<dbReference type="RGD" id="1309831">
    <property type="gene designation" value="Nlrc4"/>
</dbReference>